<proteinExistence type="predicted"/>
<dbReference type="InterPro" id="IPR025751">
    <property type="entry name" value="RsbRD_N_dom"/>
</dbReference>
<evidence type="ECO:0000313" key="2">
    <source>
        <dbReference type="EMBL" id="MDJ1650320.1"/>
    </source>
</evidence>
<dbReference type="Pfam" id="PF14361">
    <property type="entry name" value="RsbRD_N"/>
    <property type="match status" value="1"/>
</dbReference>
<feature type="domain" description="RsbT co-antagonist protein RsbRD N-terminal" evidence="1">
    <location>
        <begin position="37"/>
        <end position="142"/>
    </location>
</feature>
<comment type="caution">
    <text evidence="2">The sequence shown here is derived from an EMBL/GenBank/DDBJ whole genome shotgun (WGS) entry which is preliminary data.</text>
</comment>
<accession>A0ABT7DLB3</accession>
<dbReference type="Proteomes" id="UP001232750">
    <property type="component" value="Unassembled WGS sequence"/>
</dbReference>
<gene>
    <name evidence="2" type="ORF">QNJ86_05875</name>
</gene>
<sequence>MSALTEAISRGKGPILEAWRKAAFPAQETGFSFPHQAKGRFADPASFHEAEGMDAILTWLADEENSDIPELLGEICRVKAVQDAAPSAALAFLFDLKPALRSVVGDAADEAALRALDARIDTLALHAFDRYVACRNQIAQLRVDEVLRGEEMLRRQLARIQKNGEEPV</sequence>
<reference evidence="2 3" key="1">
    <citation type="submission" date="2023-05" db="EMBL/GenBank/DDBJ databases">
        <title>Gordonibacter KGMB12511T sp. nov., isolated from faeces of healthy Korean.</title>
        <authorList>
            <person name="Kim H.S."/>
            <person name="Kim J.-S."/>
            <person name="Suh M.K."/>
            <person name="Eom M.K."/>
            <person name="Do H.E."/>
            <person name="Lee J.-S."/>
        </authorList>
    </citation>
    <scope>NUCLEOTIDE SEQUENCE [LARGE SCALE GENOMIC DNA]</scope>
    <source>
        <strain evidence="2 3">KGMB12511</strain>
    </source>
</reference>
<evidence type="ECO:0000313" key="3">
    <source>
        <dbReference type="Proteomes" id="UP001232750"/>
    </source>
</evidence>
<organism evidence="2 3">
    <name type="scientific">Gordonibacter faecis</name>
    <dbReference type="NCBI Taxonomy" id="3047475"/>
    <lineage>
        <taxon>Bacteria</taxon>
        <taxon>Bacillati</taxon>
        <taxon>Actinomycetota</taxon>
        <taxon>Coriobacteriia</taxon>
        <taxon>Eggerthellales</taxon>
        <taxon>Eggerthellaceae</taxon>
        <taxon>Gordonibacter</taxon>
    </lineage>
</organism>
<keyword evidence="3" id="KW-1185">Reference proteome</keyword>
<evidence type="ECO:0000259" key="1">
    <source>
        <dbReference type="Pfam" id="PF14361"/>
    </source>
</evidence>
<dbReference type="RefSeq" id="WP_283831672.1">
    <property type="nucleotide sequence ID" value="NZ_JASJEU010000012.1"/>
</dbReference>
<protein>
    <submittedName>
        <fullName evidence="2">RsbRD N-terminal domain-containing protein</fullName>
    </submittedName>
</protein>
<name>A0ABT7DLB3_9ACTN</name>
<dbReference type="EMBL" id="JASJEU010000012">
    <property type="protein sequence ID" value="MDJ1650320.1"/>
    <property type="molecule type" value="Genomic_DNA"/>
</dbReference>